<reference evidence="1 2" key="1">
    <citation type="submission" date="2013-11" db="EMBL/GenBank/DDBJ databases">
        <title>Draft genome sequence and annotation of the entomopathogenic bacterium, Xenorhabdus cabanillasi strain JM26.</title>
        <authorList>
            <person name="Gualtieri M."/>
            <person name="Ogier J.C."/>
            <person name="Pages S."/>
            <person name="Givaudan A."/>
            <person name="Gaudriault S."/>
        </authorList>
    </citation>
    <scope>NUCLEOTIDE SEQUENCE [LARGE SCALE GENOMIC DNA]</scope>
    <source>
        <strain evidence="1 2">JM26</strain>
    </source>
</reference>
<organism evidence="1 2">
    <name type="scientific">Xenorhabdus cabanillasii JM26</name>
    <dbReference type="NCBI Taxonomy" id="1427517"/>
    <lineage>
        <taxon>Bacteria</taxon>
        <taxon>Pseudomonadati</taxon>
        <taxon>Pseudomonadota</taxon>
        <taxon>Gammaproteobacteria</taxon>
        <taxon>Enterobacterales</taxon>
        <taxon>Morganellaceae</taxon>
        <taxon>Xenorhabdus</taxon>
    </lineage>
</organism>
<sequence>MFHYTPQIHTLSINLKYVFYTSKRQSDFFMEEWKRKVLNTTG</sequence>
<dbReference type="Proteomes" id="UP000019197">
    <property type="component" value="Unassembled WGS sequence"/>
</dbReference>
<accession>W1JBI1</accession>
<protein>
    <submittedName>
        <fullName evidence="1">Protein-export protein secB</fullName>
    </submittedName>
</protein>
<evidence type="ECO:0000313" key="2">
    <source>
        <dbReference type="Proteomes" id="UP000019197"/>
    </source>
</evidence>
<name>W1JBI1_9GAMM</name>
<dbReference type="AlphaFoldDB" id="W1JBI1"/>
<comment type="caution">
    <text evidence="1">The sequence shown here is derived from an EMBL/GenBank/DDBJ whole genome shotgun (WGS) entry which is preliminary data.</text>
</comment>
<dbReference type="EMBL" id="CBXE010000474">
    <property type="protein sequence ID" value="CDL86855.1"/>
    <property type="molecule type" value="Genomic_DNA"/>
</dbReference>
<gene>
    <name evidence="1" type="ORF">XCR1_790002</name>
</gene>
<evidence type="ECO:0000313" key="1">
    <source>
        <dbReference type="EMBL" id="CDL86855.1"/>
    </source>
</evidence>
<proteinExistence type="predicted"/>